<keyword evidence="3" id="KW-0813">Transport</keyword>
<dbReference type="InterPro" id="IPR039031">
    <property type="entry name" value="Mucolipin"/>
</dbReference>
<evidence type="ECO:0000256" key="13">
    <source>
        <dbReference type="SAM" id="MobiDB-lite"/>
    </source>
</evidence>
<evidence type="ECO:0000313" key="18">
    <source>
        <dbReference type="Proteomes" id="UP000694580"/>
    </source>
</evidence>
<dbReference type="Pfam" id="PF21381">
    <property type="entry name" value="MCLN_ECD"/>
    <property type="match status" value="1"/>
</dbReference>
<evidence type="ECO:0000256" key="4">
    <source>
        <dbReference type="ARBA" id="ARBA00022475"/>
    </source>
</evidence>
<evidence type="ECO:0000256" key="8">
    <source>
        <dbReference type="ARBA" id="ARBA00023065"/>
    </source>
</evidence>
<evidence type="ECO:0008006" key="19">
    <source>
        <dbReference type="Google" id="ProtNLM"/>
    </source>
</evidence>
<dbReference type="InterPro" id="IPR013122">
    <property type="entry name" value="PKD1_2_channel"/>
</dbReference>
<evidence type="ECO:0000256" key="7">
    <source>
        <dbReference type="ARBA" id="ARBA00022989"/>
    </source>
</evidence>
<feature type="transmembrane region" description="Helical" evidence="14">
    <location>
        <begin position="288"/>
        <end position="310"/>
    </location>
</feature>
<keyword evidence="8" id="KW-0406">Ion transport</keyword>
<dbReference type="Pfam" id="PF08016">
    <property type="entry name" value="PKD_channel"/>
    <property type="match status" value="1"/>
</dbReference>
<dbReference type="GO" id="GO:0005765">
    <property type="term" value="C:lysosomal membrane"/>
    <property type="evidence" value="ECO:0007669"/>
    <property type="project" value="TreeGrafter"/>
</dbReference>
<evidence type="ECO:0000259" key="16">
    <source>
        <dbReference type="Pfam" id="PF21381"/>
    </source>
</evidence>
<evidence type="ECO:0000256" key="5">
    <source>
        <dbReference type="ARBA" id="ARBA00022692"/>
    </source>
</evidence>
<accession>A0AAY4E3X1</accession>
<evidence type="ECO:0000256" key="1">
    <source>
        <dbReference type="ARBA" id="ARBA00004337"/>
    </source>
</evidence>
<feature type="transmembrane region" description="Helical" evidence="14">
    <location>
        <begin position="370"/>
        <end position="394"/>
    </location>
</feature>
<evidence type="ECO:0000256" key="9">
    <source>
        <dbReference type="ARBA" id="ARBA00023136"/>
    </source>
</evidence>
<feature type="domain" description="Polycystin cation channel PKD1/PKD2" evidence="15">
    <location>
        <begin position="375"/>
        <end position="510"/>
    </location>
</feature>
<dbReference type="InterPro" id="IPR049134">
    <property type="entry name" value="MCLN_ECD"/>
</dbReference>
<sequence length="574" mass="66137">RVSPFQNNVNAHTTYTSPNVTRNSMTDQRRTGTQTPDPRKVDHLRRRLKYFFMNPYEKFHARGQKPWKLMLQILKIAITTFQLVSFGLTNEMMVTFKEENLVFFKHLFLKEYRSHEKNYSIFTSTDVYDHIHFIIERYADLQNLTPGSHAYERKDGVYTPLFLCQEFYRSASVTPGNDTFSIDPHLAAALTECLSISPLTPLAGGGPAGAVNFTLHFERLLTVKVHMKVKAINLQRIHRNELPDCYGFSIMVMFDNRAQSGKIKVFLENHVEINVCKEWRVNGSDSHLLLILLFDLVTILVCLMSLSLCVRSVIVGVQLQLFVQIYYGKAVPLADRIEFVKGWCILIIICDLLTIAGSVLKIVIQNKELTNYGICSILLGTATMFAWIGVIRFLGFFLKYNILILTLKAAFSDVVRFSLCAIIIYLSYCFCGWIVLGPHHEYFHSFYKVADCLFSLINGDEVYSSFSKLRQRNYLVWLFSRLYIYTFIFIYAYMILSLFIALITDTYETIKQHQQDGGPVSDLQTFLAECKDLPASGRYNMDEEQSSCLSCMCWDIMLCPPRKFPTPPLKKDML</sequence>
<feature type="domain" description="Mucolipin extracytosolic" evidence="16">
    <location>
        <begin position="93"/>
        <end position="277"/>
    </location>
</feature>
<reference evidence="17 18" key="1">
    <citation type="submission" date="2020-06" db="EMBL/GenBank/DDBJ databases">
        <authorList>
            <consortium name="Wellcome Sanger Institute Data Sharing"/>
        </authorList>
    </citation>
    <scope>NUCLEOTIDE SEQUENCE [LARGE SCALE GENOMIC DNA]</scope>
</reference>
<evidence type="ECO:0000256" key="11">
    <source>
        <dbReference type="ARBA" id="ARBA00023303"/>
    </source>
</evidence>
<protein>
    <recommendedName>
        <fullName evidence="19">Polycystin cation channel PKD1/PKD2 domain-containing protein</fullName>
    </recommendedName>
</protein>
<evidence type="ECO:0000256" key="3">
    <source>
        <dbReference type="ARBA" id="ARBA00022448"/>
    </source>
</evidence>
<dbReference type="AlphaFoldDB" id="A0AAY4E3X1"/>
<evidence type="ECO:0000256" key="6">
    <source>
        <dbReference type="ARBA" id="ARBA00022753"/>
    </source>
</evidence>
<dbReference type="Ensembl" id="ENSDCDT00010062808.1">
    <property type="protein sequence ID" value="ENSDCDP00010052325.1"/>
    <property type="gene ID" value="ENSDCDG00010030618.1"/>
</dbReference>
<dbReference type="GO" id="GO:0010008">
    <property type="term" value="C:endosome membrane"/>
    <property type="evidence" value="ECO:0007669"/>
    <property type="project" value="UniProtKB-SubCell"/>
</dbReference>
<evidence type="ECO:0000313" key="17">
    <source>
        <dbReference type="Ensembl" id="ENSDCDP00010052325.1"/>
    </source>
</evidence>
<dbReference type="FunFam" id="1.10.287.70:FF:000033">
    <property type="entry name" value="Mucolipin 1"/>
    <property type="match status" value="1"/>
</dbReference>
<keyword evidence="4" id="KW-1003">Cell membrane</keyword>
<feature type="transmembrane region" description="Helical" evidence="14">
    <location>
        <begin position="482"/>
        <end position="503"/>
    </location>
</feature>
<keyword evidence="18" id="KW-1185">Reference proteome</keyword>
<evidence type="ECO:0000256" key="12">
    <source>
        <dbReference type="ARBA" id="ARBA00036634"/>
    </source>
</evidence>
<evidence type="ECO:0000259" key="15">
    <source>
        <dbReference type="Pfam" id="PF08016"/>
    </source>
</evidence>
<evidence type="ECO:0000256" key="2">
    <source>
        <dbReference type="ARBA" id="ARBA00004651"/>
    </source>
</evidence>
<comment type="subcellular location">
    <subcellularLocation>
        <location evidence="2">Cell membrane</location>
        <topology evidence="2">Multi-pass membrane protein</topology>
    </subcellularLocation>
    <subcellularLocation>
        <location evidence="1">Endosome membrane</location>
        <topology evidence="1">Multi-pass membrane protein</topology>
    </subcellularLocation>
</comment>
<comment type="catalytic activity">
    <reaction evidence="12">
        <text>Ca(2+)(in) = Ca(2+)(out)</text>
        <dbReference type="Rhea" id="RHEA:29671"/>
        <dbReference type="ChEBI" id="CHEBI:29108"/>
    </reaction>
</comment>
<dbReference type="Proteomes" id="UP000694580">
    <property type="component" value="Chromosome 4"/>
</dbReference>
<reference evidence="17" key="3">
    <citation type="submission" date="2025-09" db="UniProtKB">
        <authorList>
            <consortium name="Ensembl"/>
        </authorList>
    </citation>
    <scope>IDENTIFICATION</scope>
</reference>
<keyword evidence="5 14" id="KW-0812">Transmembrane</keyword>
<proteinExistence type="predicted"/>
<feature type="compositionally biased region" description="Polar residues" evidence="13">
    <location>
        <begin position="1"/>
        <end position="36"/>
    </location>
</feature>
<organism evidence="17 18">
    <name type="scientific">Denticeps clupeoides</name>
    <name type="common">denticle herring</name>
    <dbReference type="NCBI Taxonomy" id="299321"/>
    <lineage>
        <taxon>Eukaryota</taxon>
        <taxon>Metazoa</taxon>
        <taxon>Chordata</taxon>
        <taxon>Craniata</taxon>
        <taxon>Vertebrata</taxon>
        <taxon>Euteleostomi</taxon>
        <taxon>Actinopterygii</taxon>
        <taxon>Neopterygii</taxon>
        <taxon>Teleostei</taxon>
        <taxon>Clupei</taxon>
        <taxon>Clupeiformes</taxon>
        <taxon>Denticipitoidei</taxon>
        <taxon>Denticipitidae</taxon>
        <taxon>Denticeps</taxon>
    </lineage>
</organism>
<keyword evidence="9 14" id="KW-0472">Membrane</keyword>
<evidence type="ECO:0000256" key="14">
    <source>
        <dbReference type="SAM" id="Phobius"/>
    </source>
</evidence>
<gene>
    <name evidence="17" type="primary">mcoln3a</name>
</gene>
<dbReference type="GO" id="GO:0072345">
    <property type="term" value="F:NAADP-sensitive calcium-release channel activity"/>
    <property type="evidence" value="ECO:0007669"/>
    <property type="project" value="TreeGrafter"/>
</dbReference>
<feature type="transmembrane region" description="Helical" evidence="14">
    <location>
        <begin position="343"/>
        <end position="364"/>
    </location>
</feature>
<keyword evidence="10" id="KW-1015">Disulfide bond</keyword>
<dbReference type="PANTHER" id="PTHR12127">
    <property type="entry name" value="MUCOLIPIN"/>
    <property type="match status" value="1"/>
</dbReference>
<name>A0AAY4E3X1_9TELE</name>
<feature type="transmembrane region" description="Helical" evidence="14">
    <location>
        <begin position="414"/>
        <end position="436"/>
    </location>
</feature>
<keyword evidence="6" id="KW-0967">Endosome</keyword>
<feature type="region of interest" description="Disordered" evidence="13">
    <location>
        <begin position="1"/>
        <end position="39"/>
    </location>
</feature>
<dbReference type="PANTHER" id="PTHR12127:SF23">
    <property type="entry name" value="MUCOLIPIN-3 ISOFORM X1"/>
    <property type="match status" value="1"/>
</dbReference>
<keyword evidence="7 14" id="KW-1133">Transmembrane helix</keyword>
<dbReference type="GeneTree" id="ENSGT00950000183036"/>
<evidence type="ECO:0000256" key="10">
    <source>
        <dbReference type="ARBA" id="ARBA00023157"/>
    </source>
</evidence>
<reference evidence="17" key="2">
    <citation type="submission" date="2025-08" db="UniProtKB">
        <authorList>
            <consortium name="Ensembl"/>
        </authorList>
    </citation>
    <scope>IDENTIFICATION</scope>
</reference>
<dbReference type="Gene3D" id="1.10.287.70">
    <property type="match status" value="1"/>
</dbReference>
<dbReference type="GO" id="GO:0005886">
    <property type="term" value="C:plasma membrane"/>
    <property type="evidence" value="ECO:0007669"/>
    <property type="project" value="UniProtKB-SubCell"/>
</dbReference>
<keyword evidence="11" id="KW-0407">Ion channel</keyword>